<dbReference type="Proteomes" id="UP000594638">
    <property type="component" value="Unassembled WGS sequence"/>
</dbReference>
<feature type="compositionally biased region" description="Polar residues" evidence="1">
    <location>
        <begin position="23"/>
        <end position="43"/>
    </location>
</feature>
<reference evidence="2 3" key="1">
    <citation type="submission" date="2019-12" db="EMBL/GenBank/DDBJ databases">
        <authorList>
            <person name="Alioto T."/>
            <person name="Alioto T."/>
            <person name="Gomez Garrido J."/>
        </authorList>
    </citation>
    <scope>NUCLEOTIDE SEQUENCE [LARGE SCALE GENOMIC DNA]</scope>
</reference>
<keyword evidence="3" id="KW-1185">Reference proteome</keyword>
<comment type="caution">
    <text evidence="2">The sequence shown here is derived from an EMBL/GenBank/DDBJ whole genome shotgun (WGS) entry which is preliminary data.</text>
</comment>
<proteinExistence type="predicted"/>
<feature type="non-terminal residue" evidence="2">
    <location>
        <position position="98"/>
    </location>
</feature>
<feature type="region of interest" description="Disordered" evidence="1">
    <location>
        <begin position="1"/>
        <end position="98"/>
    </location>
</feature>
<dbReference type="Gramene" id="OE9A085656T1">
    <property type="protein sequence ID" value="OE9A085656C1"/>
    <property type="gene ID" value="OE9A085656"/>
</dbReference>
<dbReference type="EMBL" id="CACTIH010002688">
    <property type="protein sequence ID" value="CAA2976982.1"/>
    <property type="molecule type" value="Genomic_DNA"/>
</dbReference>
<evidence type="ECO:0000256" key="1">
    <source>
        <dbReference type="SAM" id="MobiDB-lite"/>
    </source>
</evidence>
<sequence>MKIARNSTSGHQLDRSPPPVDYSPQTDPNHSPNLTQTTIQKSKFNPEILGVAKPVQQNPIFADSGVVRSTHGREPHGLNSSSPSAPCAAMGQPQFRPE</sequence>
<evidence type="ECO:0000313" key="2">
    <source>
        <dbReference type="EMBL" id="CAA2976982.1"/>
    </source>
</evidence>
<evidence type="ECO:0000313" key="3">
    <source>
        <dbReference type="Proteomes" id="UP000594638"/>
    </source>
</evidence>
<dbReference type="AlphaFoldDB" id="A0A8S0RE83"/>
<gene>
    <name evidence="2" type="ORF">OLEA9_A085656</name>
</gene>
<feature type="compositionally biased region" description="Polar residues" evidence="1">
    <location>
        <begin position="1"/>
        <end position="11"/>
    </location>
</feature>
<protein>
    <submittedName>
        <fullName evidence="2">Uncharacterized protein</fullName>
    </submittedName>
</protein>
<name>A0A8S0RE83_OLEEU</name>
<organism evidence="2 3">
    <name type="scientific">Olea europaea subsp. europaea</name>
    <dbReference type="NCBI Taxonomy" id="158383"/>
    <lineage>
        <taxon>Eukaryota</taxon>
        <taxon>Viridiplantae</taxon>
        <taxon>Streptophyta</taxon>
        <taxon>Embryophyta</taxon>
        <taxon>Tracheophyta</taxon>
        <taxon>Spermatophyta</taxon>
        <taxon>Magnoliopsida</taxon>
        <taxon>eudicotyledons</taxon>
        <taxon>Gunneridae</taxon>
        <taxon>Pentapetalae</taxon>
        <taxon>asterids</taxon>
        <taxon>lamiids</taxon>
        <taxon>Lamiales</taxon>
        <taxon>Oleaceae</taxon>
        <taxon>Oleeae</taxon>
        <taxon>Olea</taxon>
    </lineage>
</organism>
<accession>A0A8S0RE83</accession>